<feature type="transmembrane region" description="Helical" evidence="10">
    <location>
        <begin position="1731"/>
        <end position="1755"/>
    </location>
</feature>
<feature type="transmembrane region" description="Helical" evidence="10">
    <location>
        <begin position="2076"/>
        <end position="2097"/>
    </location>
</feature>
<evidence type="ECO:0000313" key="14">
    <source>
        <dbReference type="EMBL" id="CAK6444028.1"/>
    </source>
</evidence>
<dbReference type="InterPro" id="IPR002859">
    <property type="entry name" value="PKD/REJ-like"/>
</dbReference>
<feature type="compositionally biased region" description="Basic and acidic residues" evidence="9">
    <location>
        <begin position="1539"/>
        <end position="1548"/>
    </location>
</feature>
<comment type="caution">
    <text evidence="8">Lacks conserved residue(s) required for the propagation of feature annotation.</text>
</comment>
<evidence type="ECO:0000256" key="5">
    <source>
        <dbReference type="ARBA" id="ARBA00022989"/>
    </source>
</evidence>
<feature type="transmembrane region" description="Helical" evidence="10">
    <location>
        <begin position="2109"/>
        <end position="2135"/>
    </location>
</feature>
<dbReference type="PROSITE" id="PS50095">
    <property type="entry name" value="PLAT"/>
    <property type="match status" value="1"/>
</dbReference>
<evidence type="ECO:0008006" key="16">
    <source>
        <dbReference type="Google" id="ProtNLM"/>
    </source>
</evidence>
<evidence type="ECO:0000256" key="3">
    <source>
        <dbReference type="ARBA" id="ARBA00022692"/>
    </source>
</evidence>
<evidence type="ECO:0000256" key="11">
    <source>
        <dbReference type="SAM" id="SignalP"/>
    </source>
</evidence>
<feature type="transmembrane region" description="Helical" evidence="10">
    <location>
        <begin position="1634"/>
        <end position="1656"/>
    </location>
</feature>
<evidence type="ECO:0000256" key="6">
    <source>
        <dbReference type="ARBA" id="ARBA00023136"/>
    </source>
</evidence>
<feature type="region of interest" description="Disordered" evidence="9">
    <location>
        <begin position="1503"/>
        <end position="1590"/>
    </location>
</feature>
<dbReference type="EMBL" id="OY882860">
    <property type="protein sequence ID" value="CAK6444028.1"/>
    <property type="molecule type" value="Genomic_DNA"/>
</dbReference>
<dbReference type="InterPro" id="IPR042060">
    <property type="entry name" value="PLAT_polycystin1"/>
</dbReference>
<dbReference type="Pfam" id="PF02010">
    <property type="entry name" value="REJ"/>
    <property type="match status" value="1"/>
</dbReference>
<evidence type="ECO:0000256" key="8">
    <source>
        <dbReference type="PROSITE-ProRule" id="PRU00152"/>
    </source>
</evidence>
<feature type="signal peptide" evidence="11">
    <location>
        <begin position="1"/>
        <end position="16"/>
    </location>
</feature>
<evidence type="ECO:0000256" key="9">
    <source>
        <dbReference type="SAM" id="MobiDB-lite"/>
    </source>
</evidence>
<name>A0ABP0A1X9_PIPNA</name>
<feature type="region of interest" description="Disordered" evidence="9">
    <location>
        <begin position="28"/>
        <end position="68"/>
    </location>
</feature>
<protein>
    <recommendedName>
        <fullName evidence="16">Polycystin family receptor for egg jelly</fullName>
    </recommendedName>
</protein>
<evidence type="ECO:0000256" key="1">
    <source>
        <dbReference type="ARBA" id="ARBA00004141"/>
    </source>
</evidence>
<dbReference type="PROSITE" id="PS51111">
    <property type="entry name" value="REJ"/>
    <property type="match status" value="1"/>
</dbReference>
<feature type="transmembrane region" description="Helical" evidence="10">
    <location>
        <begin position="2170"/>
        <end position="2196"/>
    </location>
</feature>
<accession>A0ABP0A1X9</accession>
<dbReference type="PANTHER" id="PTHR10877">
    <property type="entry name" value="POLYCYSTIN FAMILY MEMBER"/>
    <property type="match status" value="1"/>
</dbReference>
<feature type="compositionally biased region" description="Gly residues" evidence="9">
    <location>
        <begin position="87"/>
        <end position="109"/>
    </location>
</feature>
<keyword evidence="5 10" id="KW-1133">Transmembrane helix</keyword>
<proteinExistence type="inferred from homology"/>
<keyword evidence="6 10" id="KW-0472">Membrane</keyword>
<keyword evidence="7" id="KW-0325">Glycoprotein</keyword>
<evidence type="ECO:0000256" key="7">
    <source>
        <dbReference type="ARBA" id="ARBA00023180"/>
    </source>
</evidence>
<dbReference type="SUPFAM" id="SSF49723">
    <property type="entry name" value="Lipase/lipooxygenase domain (PLAT/LH2 domain)"/>
    <property type="match status" value="1"/>
</dbReference>
<feature type="region of interest" description="Disordered" evidence="9">
    <location>
        <begin position="204"/>
        <end position="226"/>
    </location>
</feature>
<dbReference type="InterPro" id="IPR051223">
    <property type="entry name" value="Polycystin"/>
</dbReference>
<dbReference type="InterPro" id="IPR013122">
    <property type="entry name" value="PKD1_2_channel"/>
</dbReference>
<dbReference type="InterPro" id="IPR014010">
    <property type="entry name" value="REJ_dom"/>
</dbReference>
<feature type="transmembrane region" description="Helical" evidence="10">
    <location>
        <begin position="1404"/>
        <end position="1422"/>
    </location>
</feature>
<evidence type="ECO:0000256" key="4">
    <source>
        <dbReference type="ARBA" id="ARBA00022729"/>
    </source>
</evidence>
<reference evidence="14" key="1">
    <citation type="submission" date="2023-12" db="EMBL/GenBank/DDBJ databases">
        <authorList>
            <person name="Brown T."/>
        </authorList>
    </citation>
    <scope>NUCLEOTIDE SEQUENCE</scope>
</reference>
<feature type="compositionally biased region" description="Low complexity" evidence="9">
    <location>
        <begin position="32"/>
        <end position="51"/>
    </location>
</feature>
<feature type="transmembrane region" description="Helical" evidence="10">
    <location>
        <begin position="1199"/>
        <end position="1219"/>
    </location>
</feature>
<evidence type="ECO:0000259" key="13">
    <source>
        <dbReference type="PROSITE" id="PS51111"/>
    </source>
</evidence>
<evidence type="ECO:0000313" key="15">
    <source>
        <dbReference type="Proteomes" id="UP001314169"/>
    </source>
</evidence>
<evidence type="ECO:0000259" key="12">
    <source>
        <dbReference type="PROSITE" id="PS50095"/>
    </source>
</evidence>
<keyword evidence="15" id="KW-1185">Reference proteome</keyword>
<comment type="subcellular location">
    <subcellularLocation>
        <location evidence="1">Membrane</location>
        <topology evidence="1">Multi-pass membrane protein</topology>
    </subcellularLocation>
</comment>
<dbReference type="CDD" id="cd01752">
    <property type="entry name" value="PLAT_polycystin"/>
    <property type="match status" value="1"/>
</dbReference>
<organism evidence="14 15">
    <name type="scientific">Pipistrellus nathusii</name>
    <name type="common">Nathusius' pipistrelle</name>
    <dbReference type="NCBI Taxonomy" id="59473"/>
    <lineage>
        <taxon>Eukaryota</taxon>
        <taxon>Metazoa</taxon>
        <taxon>Chordata</taxon>
        <taxon>Craniata</taxon>
        <taxon>Vertebrata</taxon>
        <taxon>Euteleostomi</taxon>
        <taxon>Mammalia</taxon>
        <taxon>Eutheria</taxon>
        <taxon>Laurasiatheria</taxon>
        <taxon>Chiroptera</taxon>
        <taxon>Yangochiroptera</taxon>
        <taxon>Vespertilionidae</taxon>
        <taxon>Pipistrellus</taxon>
    </lineage>
</organism>
<feature type="chain" id="PRO_5047439846" description="Polycystin family receptor for egg jelly" evidence="11">
    <location>
        <begin position="17"/>
        <end position="2277"/>
    </location>
</feature>
<dbReference type="Pfam" id="PF20519">
    <property type="entry name" value="Polycystin_dom"/>
    <property type="match status" value="1"/>
</dbReference>
<feature type="domain" description="REJ" evidence="13">
    <location>
        <begin position="228"/>
        <end position="929"/>
    </location>
</feature>
<dbReference type="Pfam" id="PF08016">
    <property type="entry name" value="PKD_channel"/>
    <property type="match status" value="1"/>
</dbReference>
<dbReference type="InterPro" id="IPR036392">
    <property type="entry name" value="PLAT/LH2_dom_sf"/>
</dbReference>
<feature type="transmembrane region" description="Helical" evidence="10">
    <location>
        <begin position="1442"/>
        <end position="1464"/>
    </location>
</feature>
<evidence type="ECO:0000256" key="2">
    <source>
        <dbReference type="ARBA" id="ARBA00007200"/>
    </source>
</evidence>
<feature type="transmembrane region" description="Helical" evidence="10">
    <location>
        <begin position="2030"/>
        <end position="2056"/>
    </location>
</feature>
<feature type="domain" description="PLAT" evidence="12">
    <location>
        <begin position="1244"/>
        <end position="1361"/>
    </location>
</feature>
<dbReference type="SMART" id="SM00308">
    <property type="entry name" value="LH2"/>
    <property type="match status" value="1"/>
</dbReference>
<dbReference type="Gene3D" id="2.60.60.20">
    <property type="entry name" value="PLAT/LH2 domain"/>
    <property type="match status" value="1"/>
</dbReference>
<comment type="similarity">
    <text evidence="2">Belongs to the polycystin family.</text>
</comment>
<keyword evidence="4 11" id="KW-0732">Signal</keyword>
<feature type="transmembrane region" description="Helical" evidence="10">
    <location>
        <begin position="1989"/>
        <end position="2010"/>
    </location>
</feature>
<dbReference type="Proteomes" id="UP001314169">
    <property type="component" value="Chromosome 3"/>
</dbReference>
<feature type="compositionally biased region" description="Low complexity" evidence="9">
    <location>
        <begin position="59"/>
        <end position="68"/>
    </location>
</feature>
<feature type="region of interest" description="Disordered" evidence="9">
    <location>
        <begin position="82"/>
        <end position="109"/>
    </location>
</feature>
<dbReference type="InterPro" id="IPR046791">
    <property type="entry name" value="Polycystin_dom"/>
</dbReference>
<sequence>MRPAPALLLLLGLGLGLRCGCLPPPPAPRGAPTPALAPGAPAAAPGDASPARPRPPAPGEAAPLRSAPRNLGLRLLRGLSLRPRVAPGGGGDGGGGGGDGGGGGGDGGGGLSGSDRGLCFGRGPARRWPWRCLHVRVRLGALRARRAAPTPMDPQSPLWLRPLERTLHPGLLGPTDASAASKVSPRSSGLHPFVGFVAQTKCPRDVNSSSSQAGESSEPRQASRQVDCSISRVHINRTPGHPMVVYTRRMSIDLNATADYHCPNAQGTYFIWKVYPVASLFHQPDWKKPLVVPDLQLGQDPTFVHIPPKSLALGLYVLNFSLTLVTYSPVFAIVKDSDSVHVSVLGDFLKAVLLGDTNETVKFSDPLVLNGSTSADPDSDDPLEGLVFSWYCTTNTNNYNGDHINVISKDVCLPQQVDLKLTWASDPVLTISPETLRGGKVYFFRMVVTKAPRTAYTEKTVHVLPAPAPAASISCVENCGRNLAVSDRFSLSLNCPNCVGSRDAYRWSLQRASGEEIPFDWPGQTSTGRDSDSLSIKAFAFSNFSESQFWLVLNLETWGGVNLTLRHPFIVNYAPQIGDCQINPTSGVSFSTKFVVQCKNFQDQNTPLTYKMIVSDLYDGFGKISSLTDNTLGTILYVGNDFQSPPSFLPVGLESSQFATKLFVQVYDTLGAFSQVTLFATVQAPTVQASPRAILNQLVNVSRGQNSEISTLLRKQEFLPAGYLMYVVASVLSSMKPDPALHEDKAMLWEHLVNQSFLLAMDTLNGINQVVTALAKVTQRTSEFPQVARKPATDRIWQANQAFRQHQQRGQDLYSEQIETMSTGILTVVSNVLKMADRYVIFVDPFRVIQSLAETVLAGKVPDDGTTVMSSPSFIAYVGKVEKWAVSNKVLGSERDCRNCFQPTLNVSSNPLVPANAPVSMVFCEFADDPFPWLNYQESLPLDVVGFRLTGTMANGDETEVTPDVVDVYVSRRNLSSAAFNLTVGPDQEPENPNESARQTTGAFRFQVDSREVRELLVHIVTEVTVQFTVLVYAGWEITPSALVATFLVPHDIPPIANHSDLLDLACAVSVARLVCLPPSLLQVIAQRGQSPECVIIVALKAPHFVLQPSNKLVRVSLFGVHCLDMNGIQSDWREDICVLGEKTTWDRVHCVCGKARRARRQLATIPLHFRHLTAKMVVPPNPVDLRLEVIKEVTHNPVTLLVVLFILFMYSILAFWALHRDETDQFLRDYAIVLPDNDPYDNTCYLVTVFTGSRCGSGTRANVFVQLTGTRNTSDVHCLSHPQFKTLYRGSVNTFLLTTSRNLGDIQSIRVWHNNEGRAPSWYLSRIKVENLFSRHIWLFMCREWLSIETSLDRTFPVTDPNAPLRRMDFLLIDGTYKLGKNHIWFSVFAGVIARGFNRLQRLSCCLTMLLSTLLCNIMFFNLDAEDKSKSRESQYVRSMVIGLQSVMITLPVQFIIWGLFFYSQRRPQATLDEVAPQEHPEAEKAAGHWEERLEKWYAQETAAEARSQEAPGQKAQPSQRLKGRQESLPLAAPKPELPPKKKESKGAPKPTLHTDTNANTGNVGGSPEAPSGPPPAPPPPPPLSLSPRKSRTMLPPCCKWIAWFLVFATSGVSSFFIVFYGLTYGYHKSIEWVFASFCSFCQSVFLVQPLKIILLTSIRTNRLKYCKNLPWISSYRYTEVQLQDLWLHPEEMRQRHLYVAYLRASRMYQPLTPDEVDIFRRKRAIKRRALLFLGRFLAHCLLLALLLGLATFLRQTDRFRYNQFIRGRFSAELAAVTKLDDIYPWLDSVLLPLLHNDPRPTFLPDSSSKILGLPLMRQVRAAPGPRACRPARHFPPSSIEGEIRCHPKHGADPEDTADHPGFWKKVDKRQADKNANGFTYKPPEKRWVYHSYGLLHTYGSGGYVFYFFPDQQRFNSTLRLRDLQSSRWLDEKTWAVILELTTLNPDAGLLGSAAVLFEVSQLGVVNASTSVHSFALADLNIGRSAEAYLYVAVLVVFIVYVVYEGYVLRKKGLFYMASASHWSNLAHVSIFAVWIVLFLRKYFLATAVIQFYTSNPMDFIPFRAVAQTDRYTEMALGLLLFLTIMKTLRYLRFFYHVRLAQGVIQTALLGMCHAALLVCVYVLLFVALGHLVFGQHEWGYSSVVHATQTVFSYCTAALRDEEFSSNRALGILFLAAFVLLLICVLINLLSAVILSAHRALRQPVYEEPSQEAEAIVYLYDKLRTGFGFLSTQPQDPGERQPLVDMLYGKPEKHSRHYRGLKTRNINERKVVYLVV</sequence>
<feature type="transmembrane region" description="Helical" evidence="10">
    <location>
        <begin position="1602"/>
        <end position="1622"/>
    </location>
</feature>
<gene>
    <name evidence="14" type="ORF">MPIPNATIZW_LOCUS12334</name>
</gene>
<dbReference type="InterPro" id="IPR001024">
    <property type="entry name" value="PLAT/LH2_dom"/>
</dbReference>
<dbReference type="PANTHER" id="PTHR10877:SF185">
    <property type="entry name" value="POLYCYSTIN FAMILY RECEPTOR FOR EGG JELLY"/>
    <property type="match status" value="1"/>
</dbReference>
<dbReference type="Pfam" id="PF01477">
    <property type="entry name" value="PLAT"/>
    <property type="match status" value="1"/>
</dbReference>
<keyword evidence="3 10" id="KW-0812">Transmembrane</keyword>
<feature type="compositionally biased region" description="Pro residues" evidence="9">
    <location>
        <begin position="1572"/>
        <end position="1586"/>
    </location>
</feature>
<evidence type="ECO:0000256" key="10">
    <source>
        <dbReference type="SAM" id="Phobius"/>
    </source>
</evidence>